<dbReference type="EMBL" id="SACL01000004">
    <property type="protein sequence ID" value="RVT96084.1"/>
    <property type="molecule type" value="Genomic_DNA"/>
</dbReference>
<reference evidence="4 5" key="1">
    <citation type="submission" date="2019-01" db="EMBL/GenBank/DDBJ databases">
        <authorList>
            <person name="Chen W.-M."/>
        </authorList>
    </citation>
    <scope>NUCLEOTIDE SEQUENCE [LARGE SCALE GENOMIC DNA]</scope>
    <source>
        <strain evidence="4 5">CCP-6</strain>
    </source>
</reference>
<dbReference type="InterPro" id="IPR046867">
    <property type="entry name" value="AldOxase/xan_DH_MoCoBD2"/>
</dbReference>
<dbReference type="InterPro" id="IPR036856">
    <property type="entry name" value="Ald_Oxase/Xan_DH_a/b_sf"/>
</dbReference>
<dbReference type="Pfam" id="PF02738">
    <property type="entry name" value="MoCoBD_1"/>
    <property type="match status" value="1"/>
</dbReference>
<dbReference type="SMART" id="SM01008">
    <property type="entry name" value="Ald_Xan_dh_C"/>
    <property type="match status" value="1"/>
</dbReference>
<comment type="caution">
    <text evidence="4">The sequence shown here is derived from an EMBL/GenBank/DDBJ whole genome shotgun (WGS) entry which is preliminary data.</text>
</comment>
<evidence type="ECO:0000313" key="5">
    <source>
        <dbReference type="Proteomes" id="UP000282957"/>
    </source>
</evidence>
<dbReference type="InterPro" id="IPR016208">
    <property type="entry name" value="Ald_Oxase/xanthine_DH-like"/>
</dbReference>
<dbReference type="InterPro" id="IPR037165">
    <property type="entry name" value="AldOxase/xan_DH_Mopterin-bd_sf"/>
</dbReference>
<evidence type="ECO:0000256" key="2">
    <source>
        <dbReference type="ARBA" id="ARBA00023002"/>
    </source>
</evidence>
<proteinExistence type="predicted"/>
<keyword evidence="1" id="KW-0500">Molybdenum</keyword>
<dbReference type="PANTHER" id="PTHR11908">
    <property type="entry name" value="XANTHINE DEHYDROGENASE"/>
    <property type="match status" value="1"/>
</dbReference>
<evidence type="ECO:0000313" key="4">
    <source>
        <dbReference type="EMBL" id="RVT96084.1"/>
    </source>
</evidence>
<evidence type="ECO:0000259" key="3">
    <source>
        <dbReference type="SMART" id="SM01008"/>
    </source>
</evidence>
<dbReference type="AlphaFoldDB" id="A0A437MEK9"/>
<evidence type="ECO:0000256" key="1">
    <source>
        <dbReference type="ARBA" id="ARBA00022505"/>
    </source>
</evidence>
<sequence length="771" mass="82376">MQPKGLAEGVGAPVLRKEDGRFLRGRGRYVGDIAYPGMREVAFLRSPVAHGLIRSVTKPRGYEAQVFTWDDLTGVQPIRAPSALPGFRKSDQYPLAHGRVRQVGEPIAMVMAASRAEAEDIAELIELDIEELPAATDMLAHRAGPPIFDGWPDNVVLQALVDDDISDVQAPIVVRRSLRTARQHMAPMEGRGVVVRWDERLNQLEMHTSSQMVHVTKTGLAECLGLPEASVRIIAPDVGGGFGYKGILLQEEVAMGWLAQRLGGVALRWIEDRREALSGQANCREHHYDIAVHADHDGRILAIDCEAHVDSGAYSAYPFSACLEAAQIGSILPGPYIVPRFRCRTWSVATNKPPILPYRGVARTGVCYALETTLDAVARKAGISPVELRLRNLPGPEAMPYVNITKKIFDSGDYPEAMRRAAEAIDAAGFPARQAAARAEGRLIGLGFAVFCEQGAHGTSVYHGWGIPFVPGAEAAQARLTPDGGLEIRVGVQNHGQGMETTLAQVAHEMLGIPLSRIQIVHGDTAMTPYSTGTWGSRSAVMAGGAVGDACALLRERVLAIGAHLLQAEAVEYRDGAIHAGGASVTVAEIARVFHRAPQQLPPAMQTMSLEVTHGHKTERDTGTFSYAAHAVEAELDAATGQVKLLRYLIVEDGGVLLNPLVADGQVLGGTAQGIGTALYEEMPYDAAGQPLASTFVDYLLPGAGEVPDIEILHMETPSPISRFGQKGIGESGAIGPPAAIVNAINDAIAHLGREVTDIPATPERILAALA</sequence>
<name>A0A437MEK9_9PROT</name>
<organism evidence="4 5">
    <name type="scientific">Rhodovarius crocodyli</name>
    <dbReference type="NCBI Taxonomy" id="1979269"/>
    <lineage>
        <taxon>Bacteria</taxon>
        <taxon>Pseudomonadati</taxon>
        <taxon>Pseudomonadota</taxon>
        <taxon>Alphaproteobacteria</taxon>
        <taxon>Acetobacterales</taxon>
        <taxon>Roseomonadaceae</taxon>
        <taxon>Rhodovarius</taxon>
    </lineage>
</organism>
<dbReference type="SUPFAM" id="SSF56003">
    <property type="entry name" value="Molybdenum cofactor-binding domain"/>
    <property type="match status" value="1"/>
</dbReference>
<dbReference type="Proteomes" id="UP000282957">
    <property type="component" value="Unassembled WGS sequence"/>
</dbReference>
<dbReference type="InterPro" id="IPR008274">
    <property type="entry name" value="AldOxase/xan_DH_MoCoBD1"/>
</dbReference>
<dbReference type="InterPro" id="IPR000674">
    <property type="entry name" value="Ald_Oxase/Xan_DH_a/b"/>
</dbReference>
<dbReference type="GO" id="GO:0005506">
    <property type="term" value="F:iron ion binding"/>
    <property type="evidence" value="ECO:0007669"/>
    <property type="project" value="InterPro"/>
</dbReference>
<protein>
    <submittedName>
        <fullName evidence="4">Xanthine dehydrogenase family protein molybdopterin-binding subunit</fullName>
    </submittedName>
</protein>
<feature type="domain" description="Aldehyde oxidase/xanthine dehydrogenase a/b hammerhead" evidence="3">
    <location>
        <begin position="24"/>
        <end position="133"/>
    </location>
</feature>
<accession>A0A437MEK9</accession>
<dbReference type="SUPFAM" id="SSF54665">
    <property type="entry name" value="CO dehydrogenase molybdoprotein N-domain-like"/>
    <property type="match status" value="1"/>
</dbReference>
<dbReference type="Pfam" id="PF20256">
    <property type="entry name" value="MoCoBD_2"/>
    <property type="match status" value="1"/>
</dbReference>
<gene>
    <name evidence="4" type="ORF">EOD42_13235</name>
</gene>
<keyword evidence="5" id="KW-1185">Reference proteome</keyword>
<dbReference type="OrthoDB" id="7374166at2"/>
<dbReference type="Gene3D" id="3.90.1170.50">
    <property type="entry name" value="Aldehyde oxidase/xanthine dehydrogenase, a/b hammerhead"/>
    <property type="match status" value="1"/>
</dbReference>
<dbReference type="PANTHER" id="PTHR11908:SF132">
    <property type="entry name" value="ALDEHYDE OXIDASE 1-RELATED"/>
    <property type="match status" value="1"/>
</dbReference>
<dbReference type="Gene3D" id="3.30.365.10">
    <property type="entry name" value="Aldehyde oxidase/xanthine dehydrogenase, molybdopterin binding domain"/>
    <property type="match status" value="4"/>
</dbReference>
<dbReference type="Pfam" id="PF01315">
    <property type="entry name" value="Ald_Xan_dh_C"/>
    <property type="match status" value="1"/>
</dbReference>
<keyword evidence="2" id="KW-0560">Oxidoreductase</keyword>
<dbReference type="GO" id="GO:0016491">
    <property type="term" value="F:oxidoreductase activity"/>
    <property type="evidence" value="ECO:0007669"/>
    <property type="project" value="UniProtKB-KW"/>
</dbReference>
<dbReference type="RefSeq" id="WP_127788018.1">
    <property type="nucleotide sequence ID" value="NZ_SACL01000004.1"/>
</dbReference>